<dbReference type="EMBL" id="UINC01031481">
    <property type="protein sequence ID" value="SVB17606.1"/>
    <property type="molecule type" value="Genomic_DNA"/>
</dbReference>
<protein>
    <submittedName>
        <fullName evidence="1">Uncharacterized protein</fullName>
    </submittedName>
</protein>
<accession>A0A382BUW0</accession>
<organism evidence="1">
    <name type="scientific">marine metagenome</name>
    <dbReference type="NCBI Taxonomy" id="408172"/>
    <lineage>
        <taxon>unclassified sequences</taxon>
        <taxon>metagenomes</taxon>
        <taxon>ecological metagenomes</taxon>
    </lineage>
</organism>
<evidence type="ECO:0000313" key="1">
    <source>
        <dbReference type="EMBL" id="SVB17606.1"/>
    </source>
</evidence>
<sequence length="44" mass="5146">TFFVKLIIICIDFIGGVHTIITENKTGEMQKKIMINNFTRLYKI</sequence>
<gene>
    <name evidence="1" type="ORF">METZ01_LOCUS170460</name>
</gene>
<dbReference type="AlphaFoldDB" id="A0A382BUW0"/>
<proteinExistence type="predicted"/>
<reference evidence="1" key="1">
    <citation type="submission" date="2018-05" db="EMBL/GenBank/DDBJ databases">
        <authorList>
            <person name="Lanie J.A."/>
            <person name="Ng W.-L."/>
            <person name="Kazmierczak K.M."/>
            <person name="Andrzejewski T.M."/>
            <person name="Davidsen T.M."/>
            <person name="Wayne K.J."/>
            <person name="Tettelin H."/>
            <person name="Glass J.I."/>
            <person name="Rusch D."/>
            <person name="Podicherti R."/>
            <person name="Tsui H.-C.T."/>
            <person name="Winkler M.E."/>
        </authorList>
    </citation>
    <scope>NUCLEOTIDE SEQUENCE</scope>
</reference>
<name>A0A382BUW0_9ZZZZ</name>
<feature type="non-terminal residue" evidence="1">
    <location>
        <position position="1"/>
    </location>
</feature>